<evidence type="ECO:0000256" key="3">
    <source>
        <dbReference type="ARBA" id="ARBA00022679"/>
    </source>
</evidence>
<evidence type="ECO:0000313" key="6">
    <source>
        <dbReference type="Proteomes" id="UP001206924"/>
    </source>
</evidence>
<comment type="caution">
    <text evidence="5">The sequence shown here is derived from an EMBL/GenBank/DDBJ whole genome shotgun (WGS) entry which is preliminary data.</text>
</comment>
<dbReference type="CDD" id="cd06423">
    <property type="entry name" value="CESA_like"/>
    <property type="match status" value="1"/>
</dbReference>
<dbReference type="RefSeq" id="WP_255865153.1">
    <property type="nucleotide sequence ID" value="NZ_CP104263.1"/>
</dbReference>
<keyword evidence="4" id="KW-0472">Membrane</keyword>
<reference evidence="5 6" key="1">
    <citation type="submission" date="2022-07" db="EMBL/GenBank/DDBJ databases">
        <title>Novel species in genus Arthrobacter.</title>
        <authorList>
            <person name="Liu Y."/>
        </authorList>
    </citation>
    <scope>NUCLEOTIDE SEQUENCE [LARGE SCALE GENOMIC DNA]</scope>
    <source>
        <strain evidence="6">zg-Y859</strain>
    </source>
</reference>
<dbReference type="PANTHER" id="PTHR43630">
    <property type="entry name" value="POLY-BETA-1,6-N-ACETYL-D-GLUCOSAMINE SYNTHASE"/>
    <property type="match status" value="1"/>
</dbReference>
<keyword evidence="3" id="KW-0808">Transferase</keyword>
<dbReference type="EMBL" id="JANFLP010000006">
    <property type="protein sequence ID" value="MCQ1949515.1"/>
    <property type="molecule type" value="Genomic_DNA"/>
</dbReference>
<feature type="transmembrane region" description="Helical" evidence="4">
    <location>
        <begin position="294"/>
        <end position="312"/>
    </location>
</feature>
<proteinExistence type="inferred from homology"/>
<keyword evidence="6" id="KW-1185">Reference proteome</keyword>
<dbReference type="Gene3D" id="3.90.550.10">
    <property type="entry name" value="Spore Coat Polysaccharide Biosynthesis Protein SpsA, Chain A"/>
    <property type="match status" value="1"/>
</dbReference>
<comment type="similarity">
    <text evidence="1">Belongs to the glycosyltransferase 2 family.</text>
</comment>
<evidence type="ECO:0000313" key="5">
    <source>
        <dbReference type="EMBL" id="MCQ1949515.1"/>
    </source>
</evidence>
<protein>
    <submittedName>
        <fullName evidence="5">Glycosyltransferase family 2 protein</fullName>
    </submittedName>
</protein>
<feature type="transmembrane region" description="Helical" evidence="4">
    <location>
        <begin position="324"/>
        <end position="346"/>
    </location>
</feature>
<keyword evidence="2" id="KW-0328">Glycosyltransferase</keyword>
<gene>
    <name evidence="5" type="ORF">NNX28_06165</name>
</gene>
<organism evidence="5 6">
    <name type="scientific">Arthrobacter jinronghuae</name>
    <dbReference type="NCBI Taxonomy" id="2964609"/>
    <lineage>
        <taxon>Bacteria</taxon>
        <taxon>Bacillati</taxon>
        <taxon>Actinomycetota</taxon>
        <taxon>Actinomycetes</taxon>
        <taxon>Micrococcales</taxon>
        <taxon>Micrococcaceae</taxon>
        <taxon>Arthrobacter</taxon>
    </lineage>
</organism>
<name>A0ABT1NPF0_9MICC</name>
<dbReference type="PANTHER" id="PTHR43630:SF1">
    <property type="entry name" value="POLY-BETA-1,6-N-ACETYL-D-GLUCOSAMINE SYNTHASE"/>
    <property type="match status" value="1"/>
</dbReference>
<dbReference type="SUPFAM" id="SSF53448">
    <property type="entry name" value="Nucleotide-diphospho-sugar transferases"/>
    <property type="match status" value="1"/>
</dbReference>
<sequence length="374" mass="42473">MDAVGVVEGEARELIRVRGEKIDITVLVPAHNEEETIGQTIESLLAQTRLPDRIVIIANGCTDHTVDVAKKYPVIVMDLPRLKHRKSEAMNRGWNLYGRDSDLVVSMDADTVLVPNAIEDWEKESWKRLFGGSTSKFTIRQPGLWCRLQKSEYAYNIQQGLNQGWTNVLAGAGSAFSGTALREIAARDDREGPWSYESAVEDYELTYRLREAGYKTYVSTTIRAYTDGMKNLKSLWGQRMKWQAGTLQDLLRFGVNRLTIRDWLSQMLNLLGPTIRALWVMVISLALYLDSLTLAWWGLLVPLLFVAINLKTAVRVPYKDKWDILLVVFIVPIELLACVRGGWILASWGEIIRKKITRKDRDLWAAQYKAEGVG</sequence>
<evidence type="ECO:0000256" key="4">
    <source>
        <dbReference type="SAM" id="Phobius"/>
    </source>
</evidence>
<evidence type="ECO:0000256" key="2">
    <source>
        <dbReference type="ARBA" id="ARBA00022676"/>
    </source>
</evidence>
<keyword evidence="4" id="KW-1133">Transmembrane helix</keyword>
<dbReference type="InterPro" id="IPR029044">
    <property type="entry name" value="Nucleotide-diphossugar_trans"/>
</dbReference>
<evidence type="ECO:0000256" key="1">
    <source>
        <dbReference type="ARBA" id="ARBA00006739"/>
    </source>
</evidence>
<dbReference type="Pfam" id="PF13641">
    <property type="entry name" value="Glyco_tranf_2_3"/>
    <property type="match status" value="1"/>
</dbReference>
<accession>A0ABT1NPF0</accession>
<feature type="transmembrane region" description="Helical" evidence="4">
    <location>
        <begin position="267"/>
        <end position="288"/>
    </location>
</feature>
<keyword evidence="4" id="KW-0812">Transmembrane</keyword>
<dbReference type="Proteomes" id="UP001206924">
    <property type="component" value="Unassembled WGS sequence"/>
</dbReference>